<dbReference type="AlphaFoldDB" id="A0A934VUX0"/>
<dbReference type="EMBL" id="JAENIJ010000002">
    <property type="protein sequence ID" value="MBK1881198.1"/>
    <property type="molecule type" value="Genomic_DNA"/>
</dbReference>
<evidence type="ECO:0000313" key="1">
    <source>
        <dbReference type="EMBL" id="MBK1881198.1"/>
    </source>
</evidence>
<keyword evidence="2" id="KW-1185">Reference proteome</keyword>
<reference evidence="1" key="1">
    <citation type="submission" date="2021-01" db="EMBL/GenBank/DDBJ databases">
        <title>Modified the classification status of verrucomicrobia.</title>
        <authorList>
            <person name="Feng X."/>
        </authorList>
    </citation>
    <scope>NUCLEOTIDE SEQUENCE</scope>
    <source>
        <strain evidence="1">KCTC 22041</strain>
    </source>
</reference>
<dbReference type="RefSeq" id="WP_200267139.1">
    <property type="nucleotide sequence ID" value="NZ_JAENIJ010000002.1"/>
</dbReference>
<evidence type="ECO:0000313" key="2">
    <source>
        <dbReference type="Proteomes" id="UP000603141"/>
    </source>
</evidence>
<accession>A0A934VUX0</accession>
<comment type="caution">
    <text evidence="1">The sequence shown here is derived from an EMBL/GenBank/DDBJ whole genome shotgun (WGS) entry which is preliminary data.</text>
</comment>
<sequence>MSQIIPLISSGTAGPLGVLHLPRLWLKASLGAAGKLHSDYPSCGNGYDQMVLDGLGIDKAAFEAFIADKKPTYPQLEAWILEQSGGSLDKDAVTKLNAAIIGYHHGEEIRKEILGAAGIADDGSIPDAINLNNIDDWTAFHQQVIAG</sequence>
<gene>
    <name evidence="1" type="ORF">JIN85_02160</name>
</gene>
<proteinExistence type="predicted"/>
<organism evidence="1 2">
    <name type="scientific">Luteolibacter pohnpeiensis</name>
    <dbReference type="NCBI Taxonomy" id="454153"/>
    <lineage>
        <taxon>Bacteria</taxon>
        <taxon>Pseudomonadati</taxon>
        <taxon>Verrucomicrobiota</taxon>
        <taxon>Verrucomicrobiia</taxon>
        <taxon>Verrucomicrobiales</taxon>
        <taxon>Verrucomicrobiaceae</taxon>
        <taxon>Luteolibacter</taxon>
    </lineage>
</organism>
<name>A0A934VUX0_9BACT</name>
<dbReference type="Proteomes" id="UP000603141">
    <property type="component" value="Unassembled WGS sequence"/>
</dbReference>
<protein>
    <submittedName>
        <fullName evidence="1">DUF5069 domain-containing protein</fullName>
    </submittedName>
</protein>